<evidence type="ECO:0000256" key="6">
    <source>
        <dbReference type="ARBA" id="ARBA00022692"/>
    </source>
</evidence>
<dbReference type="PROSITE" id="PS52015">
    <property type="entry name" value="TONB_CTD"/>
    <property type="match status" value="1"/>
</dbReference>
<proteinExistence type="inferred from homology"/>
<evidence type="ECO:0000256" key="4">
    <source>
        <dbReference type="ARBA" id="ARBA00022475"/>
    </source>
</evidence>
<feature type="compositionally biased region" description="Basic and acidic residues" evidence="11">
    <location>
        <begin position="89"/>
        <end position="104"/>
    </location>
</feature>
<keyword evidence="7 10" id="KW-0653">Protein transport</keyword>
<dbReference type="Proteomes" id="UP000256838">
    <property type="component" value="Unassembled WGS sequence"/>
</dbReference>
<dbReference type="GO" id="GO:0015031">
    <property type="term" value="P:protein transport"/>
    <property type="evidence" value="ECO:0007669"/>
    <property type="project" value="UniProtKB-UniRule"/>
</dbReference>
<comment type="similarity">
    <text evidence="2 10">Belongs to the TonB family.</text>
</comment>
<keyword evidence="6" id="KW-0812">Transmembrane</keyword>
<dbReference type="InterPro" id="IPR006260">
    <property type="entry name" value="TonB/TolA_C"/>
</dbReference>
<dbReference type="EMBL" id="QRGA01000022">
    <property type="protein sequence ID" value="RDU95134.1"/>
    <property type="molecule type" value="Genomic_DNA"/>
</dbReference>
<keyword evidence="9" id="KW-0472">Membrane</keyword>
<feature type="domain" description="TonB C-terminal" evidence="12">
    <location>
        <begin position="177"/>
        <end position="268"/>
    </location>
</feature>
<comment type="function">
    <text evidence="10">Interacts with outer membrane receptor proteins that carry out high-affinity binding and energy dependent uptake into the periplasmic space of specific substrates. It could act to transduce energy from the cytoplasmic membrane to specific energy-requiring processes in the outer membrane, resulting in the release into the periplasm of ligands bound by these outer membrane proteins.</text>
</comment>
<dbReference type="InterPro" id="IPR051045">
    <property type="entry name" value="TonB-dependent_transducer"/>
</dbReference>
<keyword evidence="14" id="KW-1185">Reference proteome</keyword>
<evidence type="ECO:0000256" key="1">
    <source>
        <dbReference type="ARBA" id="ARBA00004383"/>
    </source>
</evidence>
<dbReference type="SUPFAM" id="SSF74653">
    <property type="entry name" value="TolA/TonB C-terminal domain"/>
    <property type="match status" value="1"/>
</dbReference>
<dbReference type="GO" id="GO:0055085">
    <property type="term" value="P:transmembrane transport"/>
    <property type="evidence" value="ECO:0007669"/>
    <property type="project" value="InterPro"/>
</dbReference>
<keyword evidence="3 10" id="KW-0813">Transport</keyword>
<reference evidence="13 14" key="1">
    <citation type="submission" date="2018-08" db="EMBL/GenBank/DDBJ databases">
        <title>Paraburkholderia sp. DHOM06 isolated from forest soil.</title>
        <authorList>
            <person name="Gao Z.-H."/>
            <person name="Qiu L.-H."/>
        </authorList>
    </citation>
    <scope>NUCLEOTIDE SEQUENCE [LARGE SCALE GENOMIC DNA]</scope>
    <source>
        <strain evidence="13 14">DHOM06</strain>
    </source>
</reference>
<keyword evidence="8" id="KW-1133">Transmembrane helix</keyword>
<dbReference type="NCBIfam" id="TIGR01352">
    <property type="entry name" value="tonB_Cterm"/>
    <property type="match status" value="1"/>
</dbReference>
<dbReference type="Gene3D" id="3.30.1150.10">
    <property type="match status" value="1"/>
</dbReference>
<dbReference type="PANTHER" id="PTHR33446:SF2">
    <property type="entry name" value="PROTEIN TONB"/>
    <property type="match status" value="1"/>
</dbReference>
<evidence type="ECO:0000256" key="7">
    <source>
        <dbReference type="ARBA" id="ARBA00022927"/>
    </source>
</evidence>
<evidence type="ECO:0000256" key="10">
    <source>
        <dbReference type="RuleBase" id="RU362123"/>
    </source>
</evidence>
<sequence>MISDSLNMQSWSGRMPDRGLPPPVWRSRIRGGAIAAAVVLAHGLGLYLAIHHSSVALKLEAGRPAGGSVQVRLIAAPAPKPAVQPVVKPEPKPEPKPKVVEKPAVKPVIQKKAPVLSSEAPSARTVQASQPEPAKPVEQTPPPTPVATAAPTPAPTPAPTQAAPGPNLLDTPKQISAGELKQLGCQIPRPEYPAKAKRLEQEGTVVVKLTIGTDGAVKAAHVAQSSGYPLLDDAALVSIRAGRCQPYTAAGVPRVVEATQPIAFNLND</sequence>
<feature type="region of interest" description="Disordered" evidence="11">
    <location>
        <begin position="1"/>
        <end position="20"/>
    </location>
</feature>
<dbReference type="Pfam" id="PF03544">
    <property type="entry name" value="TonB_C"/>
    <property type="match status" value="1"/>
</dbReference>
<comment type="subcellular location">
    <subcellularLocation>
        <location evidence="1 10">Cell inner membrane</location>
        <topology evidence="1 10">Single-pass membrane protein</topology>
        <orientation evidence="1 10">Periplasmic side</orientation>
    </subcellularLocation>
</comment>
<dbReference type="GO" id="GO:0031992">
    <property type="term" value="F:energy transducer activity"/>
    <property type="evidence" value="ECO:0007669"/>
    <property type="project" value="InterPro"/>
</dbReference>
<evidence type="ECO:0000256" key="9">
    <source>
        <dbReference type="ARBA" id="ARBA00023136"/>
    </source>
</evidence>
<evidence type="ECO:0000313" key="13">
    <source>
        <dbReference type="EMBL" id="RDU95134.1"/>
    </source>
</evidence>
<evidence type="ECO:0000256" key="11">
    <source>
        <dbReference type="SAM" id="MobiDB-lite"/>
    </source>
</evidence>
<dbReference type="OrthoDB" id="9115347at2"/>
<keyword evidence="4 10" id="KW-1003">Cell membrane</keyword>
<feature type="region of interest" description="Disordered" evidence="11">
    <location>
        <begin position="81"/>
        <end position="172"/>
    </location>
</feature>
<name>A0A3D8JRG7_9BURK</name>
<keyword evidence="10" id="KW-0735">Signal-anchor</keyword>
<dbReference type="PRINTS" id="PR01374">
    <property type="entry name" value="TONBPROTEIN"/>
</dbReference>
<dbReference type="GO" id="GO:0030288">
    <property type="term" value="C:outer membrane-bounded periplasmic space"/>
    <property type="evidence" value="ECO:0007669"/>
    <property type="project" value="InterPro"/>
</dbReference>
<gene>
    <name evidence="13" type="ORF">DWV00_30600</name>
</gene>
<dbReference type="GO" id="GO:0098797">
    <property type="term" value="C:plasma membrane protein complex"/>
    <property type="evidence" value="ECO:0007669"/>
    <property type="project" value="TreeGrafter"/>
</dbReference>
<evidence type="ECO:0000259" key="12">
    <source>
        <dbReference type="PROSITE" id="PS52015"/>
    </source>
</evidence>
<evidence type="ECO:0000256" key="2">
    <source>
        <dbReference type="ARBA" id="ARBA00006555"/>
    </source>
</evidence>
<accession>A0A3D8JRG7</accession>
<dbReference type="InterPro" id="IPR037682">
    <property type="entry name" value="TonB_C"/>
</dbReference>
<evidence type="ECO:0000256" key="8">
    <source>
        <dbReference type="ARBA" id="ARBA00022989"/>
    </source>
</evidence>
<evidence type="ECO:0000313" key="14">
    <source>
        <dbReference type="Proteomes" id="UP000256838"/>
    </source>
</evidence>
<keyword evidence="5 10" id="KW-0997">Cell inner membrane</keyword>
<dbReference type="GO" id="GO:0015891">
    <property type="term" value="P:siderophore transport"/>
    <property type="evidence" value="ECO:0007669"/>
    <property type="project" value="InterPro"/>
</dbReference>
<organism evidence="13 14">
    <name type="scientific">Trinickia dinghuensis</name>
    <dbReference type="NCBI Taxonomy" id="2291023"/>
    <lineage>
        <taxon>Bacteria</taxon>
        <taxon>Pseudomonadati</taxon>
        <taxon>Pseudomonadota</taxon>
        <taxon>Betaproteobacteria</taxon>
        <taxon>Burkholderiales</taxon>
        <taxon>Burkholderiaceae</taxon>
        <taxon>Trinickia</taxon>
    </lineage>
</organism>
<evidence type="ECO:0000256" key="3">
    <source>
        <dbReference type="ARBA" id="ARBA00022448"/>
    </source>
</evidence>
<comment type="caution">
    <text evidence="13">The sequence shown here is derived from an EMBL/GenBank/DDBJ whole genome shotgun (WGS) entry which is preliminary data.</text>
</comment>
<dbReference type="AlphaFoldDB" id="A0A3D8JRG7"/>
<dbReference type="PANTHER" id="PTHR33446">
    <property type="entry name" value="PROTEIN TONB-RELATED"/>
    <property type="match status" value="1"/>
</dbReference>
<evidence type="ECO:0000256" key="5">
    <source>
        <dbReference type="ARBA" id="ARBA00022519"/>
    </source>
</evidence>
<protein>
    <recommendedName>
        <fullName evidence="10">Protein TonB</fullName>
    </recommendedName>
</protein>
<feature type="compositionally biased region" description="Polar residues" evidence="11">
    <location>
        <begin position="1"/>
        <end position="12"/>
    </location>
</feature>
<dbReference type="InterPro" id="IPR003538">
    <property type="entry name" value="TonB"/>
</dbReference>